<protein>
    <submittedName>
        <fullName evidence="1">Uncharacterized protein</fullName>
    </submittedName>
</protein>
<reference evidence="1 2" key="1">
    <citation type="journal article" date="2019" name="Sci. Rep.">
        <title>Orb-weaving spider Araneus ventricosus genome elucidates the spidroin gene catalogue.</title>
        <authorList>
            <person name="Kono N."/>
            <person name="Nakamura H."/>
            <person name="Ohtoshi R."/>
            <person name="Moran D.A.P."/>
            <person name="Shinohara A."/>
            <person name="Yoshida Y."/>
            <person name="Fujiwara M."/>
            <person name="Mori M."/>
            <person name="Tomita M."/>
            <person name="Arakawa K."/>
        </authorList>
    </citation>
    <scope>NUCLEOTIDE SEQUENCE [LARGE SCALE GENOMIC DNA]</scope>
</reference>
<dbReference type="OrthoDB" id="7911103at2759"/>
<organism evidence="1 2">
    <name type="scientific">Araneus ventricosus</name>
    <name type="common">Orbweaver spider</name>
    <name type="synonym">Epeira ventricosa</name>
    <dbReference type="NCBI Taxonomy" id="182803"/>
    <lineage>
        <taxon>Eukaryota</taxon>
        <taxon>Metazoa</taxon>
        <taxon>Ecdysozoa</taxon>
        <taxon>Arthropoda</taxon>
        <taxon>Chelicerata</taxon>
        <taxon>Arachnida</taxon>
        <taxon>Araneae</taxon>
        <taxon>Araneomorphae</taxon>
        <taxon>Entelegynae</taxon>
        <taxon>Araneoidea</taxon>
        <taxon>Araneidae</taxon>
        <taxon>Araneus</taxon>
    </lineage>
</organism>
<sequence>MNYSCSYQDEVQSALLTRKTITLFTAAVFVHGKYNTYLICSDTSEKEKNTAIAFIEKIYEEIQPNARENNFFEVIIWTDGSSSEFKNRYMTLALNLKETVHWKYFVMAHRKGVVDGIGDKAKCMVRNDVISKKSTAPIVQSAEDFANVIEKAMPSATVMLLLDKDINRDNSVWVKAKAIPGI</sequence>
<dbReference type="EMBL" id="BGPR01100463">
    <property type="protein sequence ID" value="GBM56277.1"/>
    <property type="molecule type" value="Genomic_DNA"/>
</dbReference>
<dbReference type="PANTHER" id="PTHR46601">
    <property type="entry name" value="ULP_PROTEASE DOMAIN-CONTAINING PROTEIN"/>
    <property type="match status" value="1"/>
</dbReference>
<dbReference type="AlphaFoldDB" id="A0A4Y2GT10"/>
<keyword evidence="2" id="KW-1185">Reference proteome</keyword>
<name>A0A4Y2GT10_ARAVE</name>
<comment type="caution">
    <text evidence="1">The sequence shown here is derived from an EMBL/GenBank/DDBJ whole genome shotgun (WGS) entry which is preliminary data.</text>
</comment>
<proteinExistence type="predicted"/>
<gene>
    <name evidence="1" type="ORF">AVEN_79154_1</name>
</gene>
<evidence type="ECO:0000313" key="1">
    <source>
        <dbReference type="EMBL" id="GBM56277.1"/>
    </source>
</evidence>
<dbReference type="Proteomes" id="UP000499080">
    <property type="component" value="Unassembled WGS sequence"/>
</dbReference>
<evidence type="ECO:0000313" key="2">
    <source>
        <dbReference type="Proteomes" id="UP000499080"/>
    </source>
</evidence>
<accession>A0A4Y2GT10</accession>
<dbReference type="PANTHER" id="PTHR46601:SF2">
    <property type="entry name" value="UBIQUITIN-LIKE PROTEASE FAMILY PROFILE DOMAIN-CONTAINING PROTEIN"/>
    <property type="match status" value="1"/>
</dbReference>